<dbReference type="InterPro" id="IPR002099">
    <property type="entry name" value="MutL/Mlh/PMS"/>
</dbReference>
<feature type="region of interest" description="Disordered" evidence="5">
    <location>
        <begin position="382"/>
        <end position="401"/>
    </location>
</feature>
<keyword evidence="2 4" id="KW-0227">DNA damage</keyword>
<dbReference type="InterPro" id="IPR014762">
    <property type="entry name" value="DNA_mismatch_repair_CS"/>
</dbReference>
<dbReference type="PANTHER" id="PTHR10073">
    <property type="entry name" value="DNA MISMATCH REPAIR PROTEIN MLH, PMS, MUTL"/>
    <property type="match status" value="1"/>
</dbReference>
<dbReference type="PANTHER" id="PTHR10073:SF12">
    <property type="entry name" value="DNA MISMATCH REPAIR PROTEIN MLH1"/>
    <property type="match status" value="1"/>
</dbReference>
<dbReference type="InterPro" id="IPR014721">
    <property type="entry name" value="Ribsml_uS5_D2-typ_fold_subgr"/>
</dbReference>
<dbReference type="GO" id="GO:0030983">
    <property type="term" value="F:mismatched DNA binding"/>
    <property type="evidence" value="ECO:0007669"/>
    <property type="project" value="InterPro"/>
</dbReference>
<reference evidence="8" key="1">
    <citation type="submission" date="2020-08" db="EMBL/GenBank/DDBJ databases">
        <title>Genome public.</title>
        <authorList>
            <person name="Liu C."/>
            <person name="Sun Q."/>
        </authorList>
    </citation>
    <scope>NUCLEOTIDE SEQUENCE</scope>
    <source>
        <strain evidence="8">BX8</strain>
    </source>
</reference>
<dbReference type="InterPro" id="IPR038973">
    <property type="entry name" value="MutL/Mlh/Pms-like"/>
</dbReference>
<dbReference type="Gene3D" id="3.30.1540.20">
    <property type="entry name" value="MutL, C-terminal domain, dimerisation subdomain"/>
    <property type="match status" value="1"/>
</dbReference>
<dbReference type="SMART" id="SM01340">
    <property type="entry name" value="DNA_mis_repair"/>
    <property type="match status" value="1"/>
</dbReference>
<evidence type="ECO:0000313" key="9">
    <source>
        <dbReference type="Proteomes" id="UP000659630"/>
    </source>
</evidence>
<dbReference type="InterPro" id="IPR036890">
    <property type="entry name" value="HATPase_C_sf"/>
</dbReference>
<dbReference type="InterPro" id="IPR020568">
    <property type="entry name" value="Ribosomal_Su5_D2-typ_SF"/>
</dbReference>
<protein>
    <recommendedName>
        <fullName evidence="4">DNA mismatch repair protein MutL</fullName>
    </recommendedName>
</protein>
<dbReference type="GO" id="GO:0006298">
    <property type="term" value="P:mismatch repair"/>
    <property type="evidence" value="ECO:0007669"/>
    <property type="project" value="UniProtKB-UniRule"/>
</dbReference>
<dbReference type="Gene3D" id="3.30.565.10">
    <property type="entry name" value="Histidine kinase-like ATPase, C-terminal domain"/>
    <property type="match status" value="1"/>
</dbReference>
<feature type="compositionally biased region" description="Low complexity" evidence="5">
    <location>
        <begin position="341"/>
        <end position="366"/>
    </location>
</feature>
<dbReference type="SMART" id="SM00853">
    <property type="entry name" value="MutL_C"/>
    <property type="match status" value="1"/>
</dbReference>
<evidence type="ECO:0000256" key="3">
    <source>
        <dbReference type="ARBA" id="ARBA00023204"/>
    </source>
</evidence>
<organism evidence="8 9">
    <name type="scientific">Anaerofilum hominis</name>
    <dbReference type="NCBI Taxonomy" id="2763016"/>
    <lineage>
        <taxon>Bacteria</taxon>
        <taxon>Bacillati</taxon>
        <taxon>Bacillota</taxon>
        <taxon>Clostridia</taxon>
        <taxon>Eubacteriales</taxon>
        <taxon>Oscillospiraceae</taxon>
        <taxon>Anaerofilum</taxon>
    </lineage>
</organism>
<dbReference type="SUPFAM" id="SSF55874">
    <property type="entry name" value="ATPase domain of HSP90 chaperone/DNA topoisomerase II/histidine kinase"/>
    <property type="match status" value="1"/>
</dbReference>
<evidence type="ECO:0000259" key="7">
    <source>
        <dbReference type="SMART" id="SM01340"/>
    </source>
</evidence>
<dbReference type="GO" id="GO:0016887">
    <property type="term" value="F:ATP hydrolysis activity"/>
    <property type="evidence" value="ECO:0007669"/>
    <property type="project" value="InterPro"/>
</dbReference>
<comment type="caution">
    <text evidence="8">The sequence shown here is derived from an EMBL/GenBank/DDBJ whole genome shotgun (WGS) entry which is preliminary data.</text>
</comment>
<dbReference type="InterPro" id="IPR042121">
    <property type="entry name" value="MutL_C_regsub"/>
</dbReference>
<dbReference type="EMBL" id="JACONZ010000001">
    <property type="protein sequence ID" value="MBC5580015.1"/>
    <property type="molecule type" value="Genomic_DNA"/>
</dbReference>
<feature type="domain" description="DNA mismatch repair protein S5" evidence="7">
    <location>
        <begin position="209"/>
        <end position="327"/>
    </location>
</feature>
<dbReference type="InterPro" id="IPR020667">
    <property type="entry name" value="DNA_mismatch_repair_MutL"/>
</dbReference>
<evidence type="ECO:0000256" key="4">
    <source>
        <dbReference type="HAMAP-Rule" id="MF_00149"/>
    </source>
</evidence>
<dbReference type="GO" id="GO:0140664">
    <property type="term" value="F:ATP-dependent DNA damage sensor activity"/>
    <property type="evidence" value="ECO:0007669"/>
    <property type="project" value="InterPro"/>
</dbReference>
<evidence type="ECO:0000259" key="6">
    <source>
        <dbReference type="SMART" id="SM00853"/>
    </source>
</evidence>
<comment type="similarity">
    <text evidence="1 4">Belongs to the DNA mismatch repair MutL/HexB family.</text>
</comment>
<dbReference type="RefSeq" id="WP_186886392.1">
    <property type="nucleotide sequence ID" value="NZ_JACONZ010000001.1"/>
</dbReference>
<dbReference type="SUPFAM" id="SSF54211">
    <property type="entry name" value="Ribosomal protein S5 domain 2-like"/>
    <property type="match status" value="1"/>
</dbReference>
<accession>A0A923I467</accession>
<feature type="compositionally biased region" description="Low complexity" evidence="5">
    <location>
        <begin position="382"/>
        <end position="392"/>
    </location>
</feature>
<feature type="compositionally biased region" description="Basic and acidic residues" evidence="5">
    <location>
        <begin position="416"/>
        <end position="425"/>
    </location>
</feature>
<dbReference type="InterPro" id="IPR014790">
    <property type="entry name" value="MutL_C"/>
</dbReference>
<dbReference type="AlphaFoldDB" id="A0A923I467"/>
<evidence type="ECO:0000313" key="8">
    <source>
        <dbReference type="EMBL" id="MBC5580015.1"/>
    </source>
</evidence>
<keyword evidence="8" id="KW-0540">Nuclease</keyword>
<dbReference type="PROSITE" id="PS00058">
    <property type="entry name" value="DNA_MISMATCH_REPAIR_1"/>
    <property type="match status" value="1"/>
</dbReference>
<sequence length="665" mass="71039">MAVIHVLDKHTAELIAAGEVVERPASVVKELIENSIDAGSTAVTVAIVRGGVGSIEVSDNGSGIEAEYISTAFVRHATSKIAREEDLAAIGTLGFRGEALASIAAVAKVDLLTRTEADEYACLYRQAGGEELSAEAAARPVGTTITVRDLFYNVPARMKFLKKDTSEGNYVSDVVLRQALAHPEISFRFVRDGREQFHTPGDGDAMSAIYAVLSREFAKNLMQVSYRQGVLGVEGYVTAPIACRGSRSMQFFYINGRQVEDRTLMAALETAYKGMAMQGRFPGCVLNVTMPLERVDVNVHPAKTEVRFANTGEIFDLMYKAVKSTVSRPDAPQKRLDLSRAEGAAPAAPASAAPAPAEGKSAASAGRGPSLAAQLEMPGAARPLRPAPAQAPEGEETGELLRQTAAVTYETRRTARLLDIEKTPQEDFAAGAGSKASPESRSSGLRDSVPAAAVPAHTAAAVPAPETTENELESAAEPLEYVGEAFRTYILAQYGDELVLIDKHAAHERVLYERLAAGYGRVDGQLLMSPVSVTLSAAEKNALLADDELLTQAGFEVEDFGGASVLVRAVPANVPVESVERLTEEIAAKLASGSRDTRSEKTDWVLHSIACRAAIKAGDHDPAPTLLALAKKILDGEVPPFCPHGRPVLIRLSRKELEKQFGRRE</sequence>
<feature type="domain" description="MutL C-terminal dimerisation" evidence="6">
    <location>
        <begin position="481"/>
        <end position="621"/>
    </location>
</feature>
<dbReference type="Gene3D" id="3.30.230.10">
    <property type="match status" value="1"/>
</dbReference>
<gene>
    <name evidence="4 8" type="primary">mutL</name>
    <name evidence="8" type="ORF">H8S23_00670</name>
</gene>
<dbReference type="InterPro" id="IPR042120">
    <property type="entry name" value="MutL_C_dimsub"/>
</dbReference>
<keyword evidence="9" id="KW-1185">Reference proteome</keyword>
<feature type="compositionally biased region" description="Basic and acidic residues" evidence="5">
    <location>
        <begin position="331"/>
        <end position="340"/>
    </location>
</feature>
<dbReference type="Pfam" id="PF13589">
    <property type="entry name" value="HATPase_c_3"/>
    <property type="match status" value="1"/>
</dbReference>
<dbReference type="Gene3D" id="3.30.1370.100">
    <property type="entry name" value="MutL, C-terminal domain, regulatory subdomain"/>
    <property type="match status" value="1"/>
</dbReference>
<evidence type="ECO:0000256" key="2">
    <source>
        <dbReference type="ARBA" id="ARBA00022763"/>
    </source>
</evidence>
<proteinExistence type="inferred from homology"/>
<dbReference type="Pfam" id="PF08676">
    <property type="entry name" value="MutL_C"/>
    <property type="match status" value="1"/>
</dbReference>
<keyword evidence="3 4" id="KW-0234">DNA repair</keyword>
<feature type="region of interest" description="Disordered" evidence="5">
    <location>
        <begin position="416"/>
        <end position="450"/>
    </location>
</feature>
<evidence type="ECO:0000256" key="1">
    <source>
        <dbReference type="ARBA" id="ARBA00006082"/>
    </source>
</evidence>
<dbReference type="CDD" id="cd16926">
    <property type="entry name" value="HATPase_MutL-MLH-PMS-like"/>
    <property type="match status" value="1"/>
</dbReference>
<name>A0A923I467_9FIRM</name>
<dbReference type="Proteomes" id="UP000659630">
    <property type="component" value="Unassembled WGS sequence"/>
</dbReference>
<dbReference type="GO" id="GO:0004519">
    <property type="term" value="F:endonuclease activity"/>
    <property type="evidence" value="ECO:0007669"/>
    <property type="project" value="UniProtKB-KW"/>
</dbReference>
<keyword evidence="8" id="KW-0255">Endonuclease</keyword>
<dbReference type="Pfam" id="PF01119">
    <property type="entry name" value="DNA_mis_repair"/>
    <property type="match status" value="1"/>
</dbReference>
<dbReference type="NCBIfam" id="TIGR00585">
    <property type="entry name" value="mutl"/>
    <property type="match status" value="1"/>
</dbReference>
<dbReference type="CDD" id="cd00782">
    <property type="entry name" value="MutL_Trans"/>
    <property type="match status" value="1"/>
</dbReference>
<dbReference type="FunFam" id="3.30.565.10:FF:000003">
    <property type="entry name" value="DNA mismatch repair endonuclease MutL"/>
    <property type="match status" value="1"/>
</dbReference>
<dbReference type="InterPro" id="IPR037198">
    <property type="entry name" value="MutL_C_sf"/>
</dbReference>
<comment type="function">
    <text evidence="4">This protein is involved in the repair of mismatches in DNA. It is required for dam-dependent methyl-directed DNA mismatch repair. May act as a 'molecular matchmaker', a protein that promotes the formation of a stable complex between two or more DNA-binding proteins in an ATP-dependent manner without itself being part of a final effector complex.</text>
</comment>
<dbReference type="InterPro" id="IPR013507">
    <property type="entry name" value="DNA_mismatch_S5_2-like"/>
</dbReference>
<dbReference type="GO" id="GO:0032300">
    <property type="term" value="C:mismatch repair complex"/>
    <property type="evidence" value="ECO:0007669"/>
    <property type="project" value="InterPro"/>
</dbReference>
<keyword evidence="8" id="KW-0378">Hydrolase</keyword>
<feature type="region of interest" description="Disordered" evidence="5">
    <location>
        <begin position="326"/>
        <end position="368"/>
    </location>
</feature>
<evidence type="ECO:0000256" key="5">
    <source>
        <dbReference type="SAM" id="MobiDB-lite"/>
    </source>
</evidence>
<dbReference type="HAMAP" id="MF_00149">
    <property type="entry name" value="DNA_mis_repair"/>
    <property type="match status" value="1"/>
</dbReference>
<dbReference type="GO" id="GO:0005524">
    <property type="term" value="F:ATP binding"/>
    <property type="evidence" value="ECO:0007669"/>
    <property type="project" value="InterPro"/>
</dbReference>
<dbReference type="SUPFAM" id="SSF118116">
    <property type="entry name" value="DNA mismatch repair protein MutL"/>
    <property type="match status" value="1"/>
</dbReference>